<gene>
    <name evidence="13" type="primary">prkC</name>
    <name evidence="13" type="ORF">NCTC11819_02098</name>
</gene>
<dbReference type="PROSITE" id="PS50011">
    <property type="entry name" value="PROTEIN_KINASE_DOM"/>
    <property type="match status" value="1"/>
</dbReference>
<protein>
    <recommendedName>
        <fullName evidence="1">non-specific serine/threonine protein kinase</fullName>
        <ecNumber evidence="1">2.7.11.1</ecNumber>
    </recommendedName>
</protein>
<dbReference type="Gene3D" id="3.30.200.20">
    <property type="entry name" value="Phosphorylase Kinase, domain 1"/>
    <property type="match status" value="1"/>
</dbReference>
<feature type="region of interest" description="Disordered" evidence="9">
    <location>
        <begin position="1"/>
        <end position="36"/>
    </location>
</feature>
<accession>A0A8G2HUK7</accession>
<keyword evidence="10" id="KW-0472">Membrane</keyword>
<keyword evidence="2" id="KW-0723">Serine/threonine-protein kinase</keyword>
<dbReference type="InterPro" id="IPR008271">
    <property type="entry name" value="Ser/Thr_kinase_AS"/>
</dbReference>
<evidence type="ECO:0000256" key="5">
    <source>
        <dbReference type="ARBA" id="ARBA00022777"/>
    </source>
</evidence>
<evidence type="ECO:0000256" key="1">
    <source>
        <dbReference type="ARBA" id="ARBA00012513"/>
    </source>
</evidence>
<dbReference type="InterPro" id="IPR011009">
    <property type="entry name" value="Kinase-like_dom_sf"/>
</dbReference>
<evidence type="ECO:0000256" key="4">
    <source>
        <dbReference type="ARBA" id="ARBA00022741"/>
    </source>
</evidence>
<dbReference type="GO" id="GO:0005524">
    <property type="term" value="F:ATP binding"/>
    <property type="evidence" value="ECO:0007669"/>
    <property type="project" value="UniProtKB-KW"/>
</dbReference>
<feature type="domain" description="Protein kinase" evidence="11">
    <location>
        <begin position="50"/>
        <end position="310"/>
    </location>
</feature>
<proteinExistence type="predicted"/>
<dbReference type="Pfam" id="PF03793">
    <property type="entry name" value="PASTA"/>
    <property type="match status" value="4"/>
</dbReference>
<dbReference type="Pfam" id="PF00069">
    <property type="entry name" value="Pkinase"/>
    <property type="match status" value="1"/>
</dbReference>
<dbReference type="AlphaFoldDB" id="A0A8G2HUK7"/>
<evidence type="ECO:0000256" key="6">
    <source>
        <dbReference type="ARBA" id="ARBA00022840"/>
    </source>
</evidence>
<comment type="catalytic activity">
    <reaction evidence="8">
        <text>L-seryl-[protein] + ATP = O-phospho-L-seryl-[protein] + ADP + H(+)</text>
        <dbReference type="Rhea" id="RHEA:17989"/>
        <dbReference type="Rhea" id="RHEA-COMP:9863"/>
        <dbReference type="Rhea" id="RHEA-COMP:11604"/>
        <dbReference type="ChEBI" id="CHEBI:15378"/>
        <dbReference type="ChEBI" id="CHEBI:29999"/>
        <dbReference type="ChEBI" id="CHEBI:30616"/>
        <dbReference type="ChEBI" id="CHEBI:83421"/>
        <dbReference type="ChEBI" id="CHEBI:456216"/>
        <dbReference type="EC" id="2.7.11.1"/>
    </reaction>
</comment>
<keyword evidence="10" id="KW-1133">Transmembrane helix</keyword>
<evidence type="ECO:0000256" key="10">
    <source>
        <dbReference type="SAM" id="Phobius"/>
    </source>
</evidence>
<dbReference type="SMART" id="SM00740">
    <property type="entry name" value="PASTA"/>
    <property type="match status" value="4"/>
</dbReference>
<keyword evidence="10" id="KW-0812">Transmembrane</keyword>
<keyword evidence="5 13" id="KW-0418">Kinase</keyword>
<evidence type="ECO:0000256" key="2">
    <source>
        <dbReference type="ARBA" id="ARBA00022527"/>
    </source>
</evidence>
<sequence length="678" mass="72755">MRPNRNGKHLAEDDSDALPPLTVPHPGSVVPVGGQAQPDSLVGTTVDSRYVIEARIARGGMATVYRAKDTRLDRPVALKIMYPHLAESQDFVARFRREARAAARLTHPGVVAVYDQGTTEGSSYLVMELVQGPNLRTYLRSQGCLPLGEALRITTEIFDALAAAHRSGFVHRDVKPENVLIPKSGPVKVADFGLARAASEATAATTGSILGTVAYLAPETVSGETADGRVDVYATGIMLYELLAGVPPFTGDSPIQVAYAHVHNDLPHIRQTEPWVPEAVDELITKLTERDPAHRPVDAAAGKALVEDVLAELNPEELTLRGSAKPTLEDSEPMDAVMATPTLNQVPLAMTGTQKKRWFGRKAKGTTPLAPHEPATPTNHPTQAHRRGRLIALISVLVVMLCALGAAWFFLWGPGSYRPMVDLTNQQWSGASKALQDNDIAFQRQDVFDDEVPAGNVVRTQPAANQPLGRFQKATIYVSKGIEMLRMPDLSGKTAPQATELVTKARFTAPQISEDYSDTVPQGTVISQDPAPGTTIPHNTVVKAVISKGREPVTVPHLVGKTRDEANALLAQSGLSSNISEDYSDTVAKGLVISQNTKGGSTVYRHDEISFVVSKGPRTVAVPNVQRKSQADATAILQGLGLKVRVERVFNVAGIVADTNPRAGTVIPVGSTVTIRMI</sequence>
<dbReference type="PROSITE" id="PS51178">
    <property type="entry name" value="PASTA"/>
    <property type="match status" value="3"/>
</dbReference>
<dbReference type="FunFam" id="3.30.200.20:FF:000035">
    <property type="entry name" value="Serine/threonine protein kinase Stk1"/>
    <property type="match status" value="1"/>
</dbReference>
<evidence type="ECO:0000256" key="9">
    <source>
        <dbReference type="SAM" id="MobiDB-lite"/>
    </source>
</evidence>
<dbReference type="InterPro" id="IPR005543">
    <property type="entry name" value="PASTA_dom"/>
</dbReference>
<dbReference type="Gene3D" id="1.10.510.10">
    <property type="entry name" value="Transferase(Phosphotransferase) domain 1"/>
    <property type="match status" value="1"/>
</dbReference>
<comment type="catalytic activity">
    <reaction evidence="7">
        <text>L-threonyl-[protein] + ATP = O-phospho-L-threonyl-[protein] + ADP + H(+)</text>
        <dbReference type="Rhea" id="RHEA:46608"/>
        <dbReference type="Rhea" id="RHEA-COMP:11060"/>
        <dbReference type="Rhea" id="RHEA-COMP:11605"/>
        <dbReference type="ChEBI" id="CHEBI:15378"/>
        <dbReference type="ChEBI" id="CHEBI:30013"/>
        <dbReference type="ChEBI" id="CHEBI:30616"/>
        <dbReference type="ChEBI" id="CHEBI:61977"/>
        <dbReference type="ChEBI" id="CHEBI:456216"/>
        <dbReference type="EC" id="2.7.11.1"/>
    </reaction>
</comment>
<feature type="region of interest" description="Disordered" evidence="9">
    <location>
        <begin position="363"/>
        <end position="383"/>
    </location>
</feature>
<dbReference type="CDD" id="cd06577">
    <property type="entry name" value="PASTA_pknB"/>
    <property type="match status" value="4"/>
</dbReference>
<evidence type="ECO:0000256" key="8">
    <source>
        <dbReference type="ARBA" id="ARBA00048679"/>
    </source>
</evidence>
<keyword evidence="4" id="KW-0547">Nucleotide-binding</keyword>
<keyword evidence="6" id="KW-0067">ATP-binding</keyword>
<comment type="caution">
    <text evidence="13">The sequence shown here is derived from an EMBL/GenBank/DDBJ whole genome shotgun (WGS) entry which is preliminary data.</text>
</comment>
<dbReference type="InterPro" id="IPR000719">
    <property type="entry name" value="Prot_kinase_dom"/>
</dbReference>
<feature type="compositionally biased region" description="Low complexity" evidence="9">
    <location>
        <begin position="24"/>
        <end position="34"/>
    </location>
</feature>
<dbReference type="EC" id="2.7.11.1" evidence="1"/>
<dbReference type="CDD" id="cd14014">
    <property type="entry name" value="STKc_PknB_like"/>
    <property type="match status" value="1"/>
</dbReference>
<dbReference type="GO" id="GO:0045717">
    <property type="term" value="P:negative regulation of fatty acid biosynthetic process"/>
    <property type="evidence" value="ECO:0007669"/>
    <property type="project" value="UniProtKB-ARBA"/>
</dbReference>
<evidence type="ECO:0000313" key="14">
    <source>
        <dbReference type="Proteomes" id="UP000255284"/>
    </source>
</evidence>
<evidence type="ECO:0000256" key="3">
    <source>
        <dbReference type="ARBA" id="ARBA00022679"/>
    </source>
</evidence>
<dbReference type="PANTHER" id="PTHR43289:SF34">
    <property type="entry name" value="SERINE_THREONINE-PROTEIN KINASE YBDM-RELATED"/>
    <property type="match status" value="1"/>
</dbReference>
<evidence type="ECO:0000256" key="7">
    <source>
        <dbReference type="ARBA" id="ARBA00047899"/>
    </source>
</evidence>
<keyword evidence="3 13" id="KW-0808">Transferase</keyword>
<evidence type="ECO:0000313" key="13">
    <source>
        <dbReference type="EMBL" id="STO17504.1"/>
    </source>
</evidence>
<dbReference type="NCBIfam" id="NF033483">
    <property type="entry name" value="PknB_PASTA_kin"/>
    <property type="match status" value="1"/>
</dbReference>
<name>A0A8G2HUK7_9ACTO</name>
<dbReference type="PROSITE" id="PS00108">
    <property type="entry name" value="PROTEIN_KINASE_ST"/>
    <property type="match status" value="1"/>
</dbReference>
<feature type="transmembrane region" description="Helical" evidence="10">
    <location>
        <begin position="390"/>
        <end position="412"/>
    </location>
</feature>
<feature type="domain" description="PASTA" evidence="12">
    <location>
        <begin position="481"/>
        <end position="548"/>
    </location>
</feature>
<feature type="domain" description="PASTA" evidence="12">
    <location>
        <begin position="616"/>
        <end position="678"/>
    </location>
</feature>
<dbReference type="RefSeq" id="WP_004014936.1">
    <property type="nucleotide sequence ID" value="NZ_UGGQ01000006.1"/>
</dbReference>
<dbReference type="PANTHER" id="PTHR43289">
    <property type="entry name" value="MITOGEN-ACTIVATED PROTEIN KINASE KINASE KINASE 20-RELATED"/>
    <property type="match status" value="1"/>
</dbReference>
<dbReference type="SUPFAM" id="SSF56112">
    <property type="entry name" value="Protein kinase-like (PK-like)"/>
    <property type="match status" value="1"/>
</dbReference>
<reference evidence="13 14" key="1">
    <citation type="submission" date="2018-06" db="EMBL/GenBank/DDBJ databases">
        <authorList>
            <consortium name="Pathogen Informatics"/>
            <person name="Doyle S."/>
        </authorList>
    </citation>
    <scope>NUCLEOTIDE SEQUENCE [LARGE SCALE GENOMIC DNA]</scope>
    <source>
        <strain evidence="13 14">NCTC11819</strain>
    </source>
</reference>
<evidence type="ECO:0000259" key="12">
    <source>
        <dbReference type="PROSITE" id="PS51178"/>
    </source>
</evidence>
<organism evidence="13 14">
    <name type="scientific">Mobiluncus mulieris</name>
    <dbReference type="NCBI Taxonomy" id="2052"/>
    <lineage>
        <taxon>Bacteria</taxon>
        <taxon>Bacillati</taxon>
        <taxon>Actinomycetota</taxon>
        <taxon>Actinomycetes</taxon>
        <taxon>Actinomycetales</taxon>
        <taxon>Actinomycetaceae</taxon>
        <taxon>Mobiluncus</taxon>
    </lineage>
</organism>
<dbReference type="FunFam" id="1.10.510.10:FF:000021">
    <property type="entry name" value="Serine/threonine protein kinase"/>
    <property type="match status" value="1"/>
</dbReference>
<dbReference type="GO" id="GO:0004674">
    <property type="term" value="F:protein serine/threonine kinase activity"/>
    <property type="evidence" value="ECO:0007669"/>
    <property type="project" value="UniProtKB-KW"/>
</dbReference>
<dbReference type="SMART" id="SM00220">
    <property type="entry name" value="S_TKc"/>
    <property type="match status" value="1"/>
</dbReference>
<dbReference type="Gene3D" id="3.30.10.20">
    <property type="match status" value="4"/>
</dbReference>
<dbReference type="EMBL" id="UGGQ01000006">
    <property type="protein sequence ID" value="STO17504.1"/>
    <property type="molecule type" value="Genomic_DNA"/>
</dbReference>
<evidence type="ECO:0000259" key="11">
    <source>
        <dbReference type="PROSITE" id="PS50011"/>
    </source>
</evidence>
<dbReference type="Proteomes" id="UP000255284">
    <property type="component" value="Unassembled WGS sequence"/>
</dbReference>
<feature type="domain" description="PASTA" evidence="12">
    <location>
        <begin position="549"/>
        <end position="615"/>
    </location>
</feature>